<evidence type="ECO:0000256" key="3">
    <source>
        <dbReference type="SAM" id="MobiDB-lite"/>
    </source>
</evidence>
<keyword evidence="2" id="KW-0175">Coiled coil</keyword>
<proteinExistence type="inferred from homology"/>
<evidence type="ECO:0000256" key="2">
    <source>
        <dbReference type="SAM" id="Coils"/>
    </source>
</evidence>
<name>A0A486XII9_9GAMM</name>
<sequence>MEINMAAKIVKVLVPIGVIAIAVVMAVGLKSMRKPPEKKDEARQAVLITAEVIQAQDLVYKIQSQGTVKAKLETSLSSEVNGRIVEVAASFVEGGFFNAGDLLIRVEQSDYQTNVKAAEASLANANAALEEEKARGRVAEEEWRSFTDGKAPELGLRRPQLAGALANVRSAEAELERAKRDLARTEIRAPFAGLVKSRTVNLGQFISRGASVGMIYGTDIAEVRLPITDNDAAFVQLPDFTADEVKPEVVLTAVVGGELMQWPAKLARTEGVLDERSRVIYAVAQVDDPYQRKDGSKAPLRFGRFVQAEILGDATTDVVVVPRHLLLAQQQILVVDKDNQLQFRPVQLERTDERFAYVRSGFTAGDRLATSAIANPLAGTVVRIASEQDAEQVAEKPATEAPVLTSQVKE</sequence>
<organism evidence="6">
    <name type="scientific">Rheinheimera sp. BAL341</name>
    <dbReference type="NCBI Taxonomy" id="1708203"/>
    <lineage>
        <taxon>Bacteria</taxon>
        <taxon>Pseudomonadati</taxon>
        <taxon>Pseudomonadota</taxon>
        <taxon>Gammaproteobacteria</taxon>
        <taxon>Chromatiales</taxon>
        <taxon>Chromatiaceae</taxon>
        <taxon>Rheinheimera</taxon>
    </lineage>
</organism>
<evidence type="ECO:0000313" key="6">
    <source>
        <dbReference type="EMBL" id="VHO02293.1"/>
    </source>
</evidence>
<keyword evidence="4" id="KW-1133">Transmembrane helix</keyword>
<dbReference type="InterPro" id="IPR058625">
    <property type="entry name" value="MdtA-like_BSH"/>
</dbReference>
<dbReference type="Pfam" id="PF25917">
    <property type="entry name" value="BSH_RND"/>
    <property type="match status" value="1"/>
</dbReference>
<dbReference type="Gene3D" id="2.40.420.20">
    <property type="match status" value="1"/>
</dbReference>
<feature type="region of interest" description="Disordered" evidence="3">
    <location>
        <begin position="391"/>
        <end position="410"/>
    </location>
</feature>
<dbReference type="Gene3D" id="2.40.30.170">
    <property type="match status" value="1"/>
</dbReference>
<dbReference type="PANTHER" id="PTHR30469">
    <property type="entry name" value="MULTIDRUG RESISTANCE PROTEIN MDTA"/>
    <property type="match status" value="1"/>
</dbReference>
<feature type="domain" description="Multidrug resistance protein MdtA-like barrel-sandwich hybrid" evidence="5">
    <location>
        <begin position="76"/>
        <end position="215"/>
    </location>
</feature>
<gene>
    <name evidence="6" type="ORF">BAL341_707</name>
</gene>
<dbReference type="GO" id="GO:1990281">
    <property type="term" value="C:efflux pump complex"/>
    <property type="evidence" value="ECO:0007669"/>
    <property type="project" value="TreeGrafter"/>
</dbReference>
<dbReference type="PANTHER" id="PTHR30469:SF12">
    <property type="entry name" value="MULTIDRUG RESISTANCE PROTEIN MDTA"/>
    <property type="match status" value="1"/>
</dbReference>
<accession>A0A486XII9</accession>
<dbReference type="SUPFAM" id="SSF111369">
    <property type="entry name" value="HlyD-like secretion proteins"/>
    <property type="match status" value="1"/>
</dbReference>
<protein>
    <submittedName>
        <fullName evidence="6">Membrane fusion protein of RND family multidrug efflux pump</fullName>
    </submittedName>
</protein>
<dbReference type="Gene3D" id="1.10.287.470">
    <property type="entry name" value="Helix hairpin bin"/>
    <property type="match status" value="1"/>
</dbReference>
<keyword evidence="4" id="KW-0472">Membrane</keyword>
<dbReference type="AlphaFoldDB" id="A0A486XII9"/>
<dbReference type="GO" id="GO:0015562">
    <property type="term" value="F:efflux transmembrane transporter activity"/>
    <property type="evidence" value="ECO:0007669"/>
    <property type="project" value="TreeGrafter"/>
</dbReference>
<feature type="transmembrane region" description="Helical" evidence="4">
    <location>
        <begin position="12"/>
        <end position="29"/>
    </location>
</feature>
<reference evidence="6" key="1">
    <citation type="submission" date="2019-04" db="EMBL/GenBank/DDBJ databases">
        <authorList>
            <person name="Brambilla D."/>
        </authorList>
    </citation>
    <scope>NUCLEOTIDE SEQUENCE</scope>
    <source>
        <strain evidence="6">BAL1</strain>
    </source>
</reference>
<dbReference type="NCBIfam" id="TIGR01730">
    <property type="entry name" value="RND_mfp"/>
    <property type="match status" value="1"/>
</dbReference>
<comment type="similarity">
    <text evidence="1">Belongs to the membrane fusion protein (MFP) (TC 8.A.1) family.</text>
</comment>
<evidence type="ECO:0000259" key="5">
    <source>
        <dbReference type="Pfam" id="PF25917"/>
    </source>
</evidence>
<evidence type="ECO:0000256" key="4">
    <source>
        <dbReference type="SAM" id="Phobius"/>
    </source>
</evidence>
<dbReference type="InterPro" id="IPR006143">
    <property type="entry name" value="RND_pump_MFP"/>
</dbReference>
<dbReference type="Gene3D" id="2.40.50.100">
    <property type="match status" value="1"/>
</dbReference>
<feature type="coiled-coil region" evidence="2">
    <location>
        <begin position="115"/>
        <end position="188"/>
    </location>
</feature>
<keyword evidence="4" id="KW-0812">Transmembrane</keyword>
<dbReference type="EMBL" id="CAAJGR010000061">
    <property type="protein sequence ID" value="VHO02293.1"/>
    <property type="molecule type" value="Genomic_DNA"/>
</dbReference>
<evidence type="ECO:0000256" key="1">
    <source>
        <dbReference type="ARBA" id="ARBA00009477"/>
    </source>
</evidence>